<protein>
    <submittedName>
        <fullName evidence="1">Uncharacterized protein</fullName>
    </submittedName>
</protein>
<dbReference type="Proteomes" id="UP001172457">
    <property type="component" value="Chromosome 5"/>
</dbReference>
<dbReference type="AlphaFoldDB" id="A0AA38T3L5"/>
<accession>A0AA38T3L5</accession>
<name>A0AA38T3L5_9ASTR</name>
<sequence length="83" mass="9966">MTYFPDMNQSRPGYPLQHRMQPIKEHQLMELVRLAALHHIENRCYIGGIKIIIEVVNRMEHKDPDLFFGMDRFFNESDRSFES</sequence>
<organism evidence="1 2">
    <name type="scientific">Centaurea solstitialis</name>
    <name type="common">yellow star-thistle</name>
    <dbReference type="NCBI Taxonomy" id="347529"/>
    <lineage>
        <taxon>Eukaryota</taxon>
        <taxon>Viridiplantae</taxon>
        <taxon>Streptophyta</taxon>
        <taxon>Embryophyta</taxon>
        <taxon>Tracheophyta</taxon>
        <taxon>Spermatophyta</taxon>
        <taxon>Magnoliopsida</taxon>
        <taxon>eudicotyledons</taxon>
        <taxon>Gunneridae</taxon>
        <taxon>Pentapetalae</taxon>
        <taxon>asterids</taxon>
        <taxon>campanulids</taxon>
        <taxon>Asterales</taxon>
        <taxon>Asteraceae</taxon>
        <taxon>Carduoideae</taxon>
        <taxon>Cardueae</taxon>
        <taxon>Centaureinae</taxon>
        <taxon>Centaurea</taxon>
    </lineage>
</organism>
<reference evidence="1" key="1">
    <citation type="submission" date="2023-03" db="EMBL/GenBank/DDBJ databases">
        <title>Chromosome-scale reference genome and RAD-based genetic map of yellow starthistle (Centaurea solstitialis) reveal putative structural variation and QTLs associated with invader traits.</title>
        <authorList>
            <person name="Reatini B."/>
            <person name="Cang F.A."/>
            <person name="Jiang Q."/>
            <person name="Mckibben M.T.W."/>
            <person name="Barker M.S."/>
            <person name="Rieseberg L.H."/>
            <person name="Dlugosch K.M."/>
        </authorList>
    </citation>
    <scope>NUCLEOTIDE SEQUENCE</scope>
    <source>
        <strain evidence="1">CAN-66</strain>
        <tissue evidence="1">Leaf</tissue>
    </source>
</reference>
<comment type="caution">
    <text evidence="1">The sequence shown here is derived from an EMBL/GenBank/DDBJ whole genome shotgun (WGS) entry which is preliminary data.</text>
</comment>
<dbReference type="EMBL" id="JARYMX010000005">
    <property type="protein sequence ID" value="KAJ9547465.1"/>
    <property type="molecule type" value="Genomic_DNA"/>
</dbReference>
<evidence type="ECO:0000313" key="1">
    <source>
        <dbReference type="EMBL" id="KAJ9547465.1"/>
    </source>
</evidence>
<evidence type="ECO:0000313" key="2">
    <source>
        <dbReference type="Proteomes" id="UP001172457"/>
    </source>
</evidence>
<proteinExistence type="predicted"/>
<gene>
    <name evidence="1" type="ORF">OSB04_020008</name>
</gene>
<keyword evidence="2" id="KW-1185">Reference proteome</keyword>